<name>A0A7S0CDA2_9STRA</name>
<reference evidence="3" key="1">
    <citation type="submission" date="2021-01" db="EMBL/GenBank/DDBJ databases">
        <authorList>
            <person name="Corre E."/>
            <person name="Pelletier E."/>
            <person name="Niang G."/>
            <person name="Scheremetjew M."/>
            <person name="Finn R."/>
            <person name="Kale V."/>
            <person name="Holt S."/>
            <person name="Cochrane G."/>
            <person name="Meng A."/>
            <person name="Brown T."/>
            <person name="Cohen L."/>
        </authorList>
    </citation>
    <scope>NUCLEOTIDE SEQUENCE</scope>
    <source>
        <strain evidence="3">CCAP1064/1</strain>
    </source>
</reference>
<dbReference type="Pfam" id="PF21131">
    <property type="entry name" value="eEFSec_4th"/>
    <property type="match status" value="2"/>
</dbReference>
<sequence>MAQFVGMMIETEAKEVGIIQSSFGTSGKFKVRFPAGTKAKEGEALSLRFKRYAHDVKKEMVQHGLMSLPKQTQGVRIELEIKKKSKFKKSKGGGGKNGGVKQQQQSNGNERNTTVTQASEQTSHQQQQLPSSQTTEDTNSSNNDRNKKAATLGEITALKKSNKSVDTTTFIVSGLFTPEMNIRECINMKVLIVSTNETGVVEGPFGKAGKCKVSFQEGATGATIGSKVHLLHSQ</sequence>
<dbReference type="EMBL" id="HBEL01032012">
    <property type="protein sequence ID" value="CAD8418828.1"/>
    <property type="molecule type" value="Transcribed_RNA"/>
</dbReference>
<evidence type="ECO:0000256" key="1">
    <source>
        <dbReference type="SAM" id="MobiDB-lite"/>
    </source>
</evidence>
<evidence type="ECO:0000259" key="2">
    <source>
        <dbReference type="Pfam" id="PF21131"/>
    </source>
</evidence>
<protein>
    <recommendedName>
        <fullName evidence="2">Selenocysteine-specific elongation factor C-terminal RIFT domain-containing protein</fullName>
    </recommendedName>
</protein>
<feature type="domain" description="Selenocysteine-specific elongation factor C-terminal RIFT" evidence="2">
    <location>
        <begin position="1"/>
        <end position="83"/>
    </location>
</feature>
<gene>
    <name evidence="3" type="ORF">PINE0816_LOCUS14963</name>
</gene>
<dbReference type="AlphaFoldDB" id="A0A7S0CDA2"/>
<proteinExistence type="predicted"/>
<feature type="region of interest" description="Disordered" evidence="1">
    <location>
        <begin position="80"/>
        <end position="149"/>
    </location>
</feature>
<organism evidence="3">
    <name type="scientific">Proboscia inermis</name>
    <dbReference type="NCBI Taxonomy" id="420281"/>
    <lineage>
        <taxon>Eukaryota</taxon>
        <taxon>Sar</taxon>
        <taxon>Stramenopiles</taxon>
        <taxon>Ochrophyta</taxon>
        <taxon>Bacillariophyta</taxon>
        <taxon>Coscinodiscophyceae</taxon>
        <taxon>Rhizosoleniophycidae</taxon>
        <taxon>Rhizosoleniales</taxon>
        <taxon>Rhizosoleniaceae</taxon>
        <taxon>Proboscia</taxon>
    </lineage>
</organism>
<feature type="compositionally biased region" description="Low complexity" evidence="1">
    <location>
        <begin position="116"/>
        <end position="135"/>
    </location>
</feature>
<feature type="domain" description="Selenocysteine-specific elongation factor C-terminal RIFT" evidence="2">
    <location>
        <begin position="163"/>
        <end position="222"/>
    </location>
</feature>
<accession>A0A7S0CDA2</accession>
<dbReference type="InterPro" id="IPR049394">
    <property type="entry name" value="eEFSec_C"/>
</dbReference>
<evidence type="ECO:0000313" key="3">
    <source>
        <dbReference type="EMBL" id="CAD8418828.1"/>
    </source>
</evidence>
<feature type="compositionally biased region" description="Low complexity" evidence="1">
    <location>
        <begin position="99"/>
        <end position="109"/>
    </location>
</feature>